<evidence type="ECO:0000256" key="1">
    <source>
        <dbReference type="SAM" id="MobiDB-lite"/>
    </source>
</evidence>
<name>R0LYP8_ANAPL</name>
<feature type="compositionally biased region" description="Basic and acidic residues" evidence="1">
    <location>
        <begin position="235"/>
        <end position="245"/>
    </location>
</feature>
<dbReference type="Proteomes" id="UP000296049">
    <property type="component" value="Unassembled WGS sequence"/>
</dbReference>
<gene>
    <name evidence="2" type="ORF">Anapl_08138</name>
</gene>
<organism evidence="2 3">
    <name type="scientific">Anas platyrhynchos</name>
    <name type="common">Mallard</name>
    <name type="synonym">Anas boschas</name>
    <dbReference type="NCBI Taxonomy" id="8839"/>
    <lineage>
        <taxon>Eukaryota</taxon>
        <taxon>Metazoa</taxon>
        <taxon>Chordata</taxon>
        <taxon>Craniata</taxon>
        <taxon>Vertebrata</taxon>
        <taxon>Euteleostomi</taxon>
        <taxon>Archelosauria</taxon>
        <taxon>Archosauria</taxon>
        <taxon>Dinosauria</taxon>
        <taxon>Saurischia</taxon>
        <taxon>Theropoda</taxon>
        <taxon>Coelurosauria</taxon>
        <taxon>Aves</taxon>
        <taxon>Neognathae</taxon>
        <taxon>Galloanserae</taxon>
        <taxon>Anseriformes</taxon>
        <taxon>Anatidae</taxon>
        <taxon>Anatinae</taxon>
        <taxon>Anas</taxon>
    </lineage>
</organism>
<proteinExistence type="predicted"/>
<accession>R0LYP8</accession>
<protein>
    <submittedName>
        <fullName evidence="2">Uncharacterized protein</fullName>
    </submittedName>
</protein>
<evidence type="ECO:0000313" key="3">
    <source>
        <dbReference type="Proteomes" id="UP000296049"/>
    </source>
</evidence>
<dbReference type="EMBL" id="KB742571">
    <property type="protein sequence ID" value="EOB06940.1"/>
    <property type="molecule type" value="Genomic_DNA"/>
</dbReference>
<dbReference type="AlphaFoldDB" id="R0LYP8"/>
<reference evidence="3" key="1">
    <citation type="journal article" date="2013" name="Nat. Genet.">
        <title>The duck genome and transcriptome provide insight into an avian influenza virus reservoir species.</title>
        <authorList>
            <person name="Huang Y."/>
            <person name="Li Y."/>
            <person name="Burt D.W."/>
            <person name="Chen H."/>
            <person name="Zhang Y."/>
            <person name="Qian W."/>
            <person name="Kim H."/>
            <person name="Gan S."/>
            <person name="Zhao Y."/>
            <person name="Li J."/>
            <person name="Yi K."/>
            <person name="Feng H."/>
            <person name="Zhu P."/>
            <person name="Li B."/>
            <person name="Liu Q."/>
            <person name="Fairley S."/>
            <person name="Magor K.E."/>
            <person name="Du Z."/>
            <person name="Hu X."/>
            <person name="Goodman L."/>
            <person name="Tafer H."/>
            <person name="Vignal A."/>
            <person name="Lee T."/>
            <person name="Kim K.W."/>
            <person name="Sheng Z."/>
            <person name="An Y."/>
            <person name="Searle S."/>
            <person name="Herrero J."/>
            <person name="Groenen M.A."/>
            <person name="Crooijmans R.P."/>
            <person name="Faraut T."/>
            <person name="Cai Q."/>
            <person name="Webster R.G."/>
            <person name="Aldridge J.R."/>
            <person name="Warren W.C."/>
            <person name="Bartschat S."/>
            <person name="Kehr S."/>
            <person name="Marz M."/>
            <person name="Stadler P.F."/>
            <person name="Smith J."/>
            <person name="Kraus R.H."/>
            <person name="Zhao Y."/>
            <person name="Ren L."/>
            <person name="Fei J."/>
            <person name="Morisson M."/>
            <person name="Kaiser P."/>
            <person name="Griffin D.K."/>
            <person name="Rao M."/>
            <person name="Pitel F."/>
            <person name="Wang J."/>
            <person name="Li N."/>
        </authorList>
    </citation>
    <scope>NUCLEOTIDE SEQUENCE [LARGE SCALE GENOMIC DNA]</scope>
</reference>
<feature type="region of interest" description="Disordered" evidence="1">
    <location>
        <begin position="228"/>
        <end position="259"/>
    </location>
</feature>
<sequence>MGFPELKHLTLPPRGPASRSRSAGPISAQPCMKLLVLPLAPQWGLAEEEELWGEDARARPGQLPLLPLAPPDTAMQMLLLGQAGLCKLLALKLTGYKGAGAELKPLRDPRGPTSTGPGSVNTQSLQDGSPVIPVKAACPWSECQWGWRVLRVKLKLSAPDVHRKQRGLLVVLIAEPGLTPHPRHRLLPKGILRRLQMDTSDRADGIVRGLFCVGLDGSARQLHHTSEQLAQKTCARPEKAERAPDKGCSSPPGEVPSKP</sequence>
<keyword evidence="3" id="KW-1185">Reference proteome</keyword>
<feature type="compositionally biased region" description="Polar residues" evidence="1">
    <location>
        <begin position="112"/>
        <end position="126"/>
    </location>
</feature>
<feature type="region of interest" description="Disordered" evidence="1">
    <location>
        <begin position="103"/>
        <end position="126"/>
    </location>
</feature>
<feature type="region of interest" description="Disordered" evidence="1">
    <location>
        <begin position="1"/>
        <end position="25"/>
    </location>
</feature>
<evidence type="ECO:0000313" key="2">
    <source>
        <dbReference type="EMBL" id="EOB06940.1"/>
    </source>
</evidence>